<dbReference type="Gene3D" id="3.40.50.720">
    <property type="entry name" value="NAD(P)-binding Rossmann-like Domain"/>
    <property type="match status" value="1"/>
</dbReference>
<name>A0AA42CYN6_9GAMM</name>
<organism evidence="3 4">
    <name type="scientific">Larsenimonas rhizosphaerae</name>
    <dbReference type="NCBI Taxonomy" id="2944682"/>
    <lineage>
        <taxon>Bacteria</taxon>
        <taxon>Pseudomonadati</taxon>
        <taxon>Pseudomonadota</taxon>
        <taxon>Gammaproteobacteria</taxon>
        <taxon>Oceanospirillales</taxon>
        <taxon>Halomonadaceae</taxon>
        <taxon>Larsenimonas</taxon>
    </lineage>
</organism>
<dbReference type="GO" id="GO:0016020">
    <property type="term" value="C:membrane"/>
    <property type="evidence" value="ECO:0007669"/>
    <property type="project" value="TreeGrafter"/>
</dbReference>
<dbReference type="AlphaFoldDB" id="A0AA42CYN6"/>
<protein>
    <submittedName>
        <fullName evidence="3">SDR family NAD(P)-dependent oxidoreductase</fullName>
    </submittedName>
</protein>
<dbReference type="InterPro" id="IPR036291">
    <property type="entry name" value="NAD(P)-bd_dom_sf"/>
</dbReference>
<accession>A0AA42CYN6</accession>
<gene>
    <name evidence="3" type="ORF">OQ287_14220</name>
</gene>
<dbReference type="InterPro" id="IPR002347">
    <property type="entry name" value="SDR_fam"/>
</dbReference>
<sequence>MDVRVALVSGANRGIGADIARHLYQQGWQLSLGMRTPSRPSWDDDGRCHLFAYDATEGQEPAWVQEAHARFGRIDALVPCAGLMIPKSVIDAEEDELEAMMAVNVMAPRRLAKAAWEPLKASGRGRILLPGSLSGKRVKSADSGAYALTKHATVALAHALRQAGWEHGIRATAINPGFVNTDMARSITHYPPDQMTDPTAIAEAVGLLINLPNTSSVAEFNVNCVLEPMY</sequence>
<evidence type="ECO:0000313" key="3">
    <source>
        <dbReference type="EMBL" id="MCX2525398.1"/>
    </source>
</evidence>
<evidence type="ECO:0000256" key="1">
    <source>
        <dbReference type="ARBA" id="ARBA00006484"/>
    </source>
</evidence>
<dbReference type="Proteomes" id="UP001165678">
    <property type="component" value="Unassembled WGS sequence"/>
</dbReference>
<dbReference type="Pfam" id="PF00106">
    <property type="entry name" value="adh_short"/>
    <property type="match status" value="1"/>
</dbReference>
<dbReference type="RefSeq" id="WP_265896879.1">
    <property type="nucleotide sequence ID" value="NZ_JAPIVE010000004.1"/>
</dbReference>
<keyword evidence="2" id="KW-0560">Oxidoreductase</keyword>
<dbReference type="PRINTS" id="PR00081">
    <property type="entry name" value="GDHRDH"/>
</dbReference>
<dbReference type="PANTHER" id="PTHR44196:SF1">
    <property type="entry name" value="DEHYDROGENASE_REDUCTASE SDR FAMILY MEMBER 7B"/>
    <property type="match status" value="1"/>
</dbReference>
<proteinExistence type="inferred from homology"/>
<reference evidence="3" key="1">
    <citation type="submission" date="2022-11" db="EMBL/GenBank/DDBJ databases">
        <title>Larsenimonas rhizosphaerae sp. nov., isolated from a tidal mudflat.</title>
        <authorList>
            <person name="Lee S.D."/>
            <person name="Kim I.S."/>
        </authorList>
    </citation>
    <scope>NUCLEOTIDE SEQUENCE</scope>
    <source>
        <strain evidence="3">GH2-1</strain>
    </source>
</reference>
<evidence type="ECO:0000256" key="2">
    <source>
        <dbReference type="ARBA" id="ARBA00023002"/>
    </source>
</evidence>
<evidence type="ECO:0000313" key="4">
    <source>
        <dbReference type="Proteomes" id="UP001165678"/>
    </source>
</evidence>
<dbReference type="GO" id="GO:0016491">
    <property type="term" value="F:oxidoreductase activity"/>
    <property type="evidence" value="ECO:0007669"/>
    <property type="project" value="UniProtKB-KW"/>
</dbReference>
<comment type="caution">
    <text evidence="3">The sequence shown here is derived from an EMBL/GenBank/DDBJ whole genome shotgun (WGS) entry which is preliminary data.</text>
</comment>
<keyword evidence="4" id="KW-1185">Reference proteome</keyword>
<comment type="similarity">
    <text evidence="1">Belongs to the short-chain dehydrogenases/reductases (SDR) family.</text>
</comment>
<dbReference type="PANTHER" id="PTHR44196">
    <property type="entry name" value="DEHYDROGENASE/REDUCTASE SDR FAMILY MEMBER 7B"/>
    <property type="match status" value="1"/>
</dbReference>
<dbReference type="SUPFAM" id="SSF51735">
    <property type="entry name" value="NAD(P)-binding Rossmann-fold domains"/>
    <property type="match status" value="1"/>
</dbReference>
<dbReference type="EMBL" id="JAPIVE010000004">
    <property type="protein sequence ID" value="MCX2525398.1"/>
    <property type="molecule type" value="Genomic_DNA"/>
</dbReference>